<evidence type="ECO:0000313" key="4">
    <source>
        <dbReference type="Proteomes" id="UP000196158"/>
    </source>
</evidence>
<reference evidence="3 4" key="1">
    <citation type="submission" date="2017-04" db="EMBL/GenBank/DDBJ databases">
        <authorList>
            <person name="Afonso C.L."/>
            <person name="Miller P.J."/>
            <person name="Scott M.A."/>
            <person name="Spackman E."/>
            <person name="Goraichik I."/>
            <person name="Dimitrov K.M."/>
            <person name="Suarez D.L."/>
            <person name="Swayne D.E."/>
        </authorList>
    </citation>
    <scope>NUCLEOTIDE SEQUENCE [LARGE SCALE GENOMIC DNA]</scope>
</reference>
<dbReference type="AlphaFoldDB" id="A0A1X7R4J2"/>
<organism evidence="3 4">
    <name type="scientific">Maudiozyma saulgeensis</name>
    <dbReference type="NCBI Taxonomy" id="1789683"/>
    <lineage>
        <taxon>Eukaryota</taxon>
        <taxon>Fungi</taxon>
        <taxon>Dikarya</taxon>
        <taxon>Ascomycota</taxon>
        <taxon>Saccharomycotina</taxon>
        <taxon>Saccharomycetes</taxon>
        <taxon>Saccharomycetales</taxon>
        <taxon>Saccharomycetaceae</taxon>
        <taxon>Maudiozyma</taxon>
    </lineage>
</organism>
<accession>A0A1X7R4J2</accession>
<gene>
    <name evidence="3" type="ORF">KASA_0N04895G</name>
</gene>
<sequence length="155" mass="17533">MDSSTICFFVLIFIGFVYVKRQNSINREIHQQPSKLVSHKESALEVSDETADETIDDAGEEDPILNAVRTAKRNVTTDMIEIVQTMAPTLNVDQIRYSLENTGTIEGTVEAYLSGQEFPFPPRKRATKSGNSNEKETEQNEHYATSDDEEEELKE</sequence>
<protein>
    <recommendedName>
        <fullName evidence="2">CUE domain-containing protein</fullName>
    </recommendedName>
</protein>
<dbReference type="GO" id="GO:0043130">
    <property type="term" value="F:ubiquitin binding"/>
    <property type="evidence" value="ECO:0007669"/>
    <property type="project" value="InterPro"/>
</dbReference>
<dbReference type="Pfam" id="PF02845">
    <property type="entry name" value="CUE"/>
    <property type="match status" value="1"/>
</dbReference>
<dbReference type="STRING" id="1789683.A0A1X7R4J2"/>
<name>A0A1X7R4J2_9SACH</name>
<dbReference type="PROSITE" id="PS51140">
    <property type="entry name" value="CUE"/>
    <property type="match status" value="1"/>
</dbReference>
<dbReference type="SMART" id="SM00546">
    <property type="entry name" value="CUE"/>
    <property type="match status" value="1"/>
</dbReference>
<evidence type="ECO:0000313" key="3">
    <source>
        <dbReference type="EMBL" id="SMN20501.1"/>
    </source>
</evidence>
<dbReference type="Gene3D" id="1.10.8.10">
    <property type="entry name" value="DNA helicase RuvA subunit, C-terminal domain"/>
    <property type="match status" value="1"/>
</dbReference>
<dbReference type="EMBL" id="FXLY01000005">
    <property type="protein sequence ID" value="SMN20501.1"/>
    <property type="molecule type" value="Genomic_DNA"/>
</dbReference>
<proteinExistence type="predicted"/>
<dbReference type="Proteomes" id="UP000196158">
    <property type="component" value="Unassembled WGS sequence"/>
</dbReference>
<dbReference type="OrthoDB" id="3824970at2759"/>
<feature type="region of interest" description="Disordered" evidence="1">
    <location>
        <begin position="116"/>
        <end position="155"/>
    </location>
</feature>
<dbReference type="InterPro" id="IPR003892">
    <property type="entry name" value="CUE"/>
</dbReference>
<feature type="domain" description="CUE" evidence="2">
    <location>
        <begin position="75"/>
        <end position="117"/>
    </location>
</feature>
<keyword evidence="4" id="KW-1185">Reference proteome</keyword>
<feature type="compositionally biased region" description="Basic and acidic residues" evidence="1">
    <location>
        <begin position="133"/>
        <end position="145"/>
    </location>
</feature>
<dbReference type="CDD" id="cd14424">
    <property type="entry name" value="CUE_Cue1p_like"/>
    <property type="match status" value="1"/>
</dbReference>
<evidence type="ECO:0000259" key="2">
    <source>
        <dbReference type="PROSITE" id="PS51140"/>
    </source>
</evidence>
<feature type="compositionally biased region" description="Acidic residues" evidence="1">
    <location>
        <begin position="146"/>
        <end position="155"/>
    </location>
</feature>
<evidence type="ECO:0000256" key="1">
    <source>
        <dbReference type="SAM" id="MobiDB-lite"/>
    </source>
</evidence>